<comment type="caution">
    <text evidence="2">The sequence shown here is derived from an EMBL/GenBank/DDBJ whole genome shotgun (WGS) entry which is preliminary data.</text>
</comment>
<keyword evidence="2" id="KW-0687">Ribonucleoprotein</keyword>
<dbReference type="InterPro" id="IPR004038">
    <property type="entry name" value="Ribosomal_eL8/eL30/eS12/Gad45"/>
</dbReference>
<dbReference type="OrthoDB" id="2353623at2"/>
<dbReference type="AlphaFoldDB" id="A0A3D8P0V0"/>
<feature type="domain" description="Ribosomal protein eL8/eL30/eS12/Gadd45" evidence="1">
    <location>
        <begin position="8"/>
        <end position="82"/>
    </location>
</feature>
<reference evidence="2 3" key="1">
    <citation type="submission" date="2018-08" db="EMBL/GenBank/DDBJ databases">
        <title>Form III RuBisCO-mediated autotrophy in Thermodesulfobium bacteria.</title>
        <authorList>
            <person name="Toshchakov S.V."/>
            <person name="Kublanov I.V."/>
            <person name="Frolov E."/>
            <person name="Bonch-Osmolovskaya E.A."/>
            <person name="Tourova T.P."/>
            <person name="Chernych N.A."/>
            <person name="Lebedinsky A.V."/>
        </authorList>
    </citation>
    <scope>NUCLEOTIDE SEQUENCE [LARGE SCALE GENOMIC DNA]</scope>
    <source>
        <strain evidence="2 3">SR</strain>
    </source>
</reference>
<organism evidence="2 3">
    <name type="scientific">Ammonifex thiophilus</name>
    <dbReference type="NCBI Taxonomy" id="444093"/>
    <lineage>
        <taxon>Bacteria</taxon>
        <taxon>Bacillati</taxon>
        <taxon>Bacillota</taxon>
        <taxon>Clostridia</taxon>
        <taxon>Thermoanaerobacterales</taxon>
        <taxon>Thermoanaerobacteraceae</taxon>
        <taxon>Ammonifex</taxon>
    </lineage>
</organism>
<dbReference type="InterPro" id="IPR029064">
    <property type="entry name" value="Ribosomal_eL30-like_sf"/>
</dbReference>
<dbReference type="SUPFAM" id="SSF55315">
    <property type="entry name" value="L30e-like"/>
    <property type="match status" value="1"/>
</dbReference>
<evidence type="ECO:0000259" key="1">
    <source>
        <dbReference type="Pfam" id="PF01248"/>
    </source>
</evidence>
<accession>A0A3D8P0V0</accession>
<keyword evidence="3" id="KW-1185">Reference proteome</keyword>
<dbReference type="EMBL" id="QSLN01000033">
    <property type="protein sequence ID" value="RDV80524.1"/>
    <property type="molecule type" value="Genomic_DNA"/>
</dbReference>
<sequence length="83" mass="8911">MPYARISQARKKTVGSRQTLKAVERGQAKVVFVAADAESWVTEPIVQAAKERGIPIEVVPSMKELGRACGIEVNCASAAVLED</sequence>
<name>A0A3D8P0V0_9THEO</name>
<protein>
    <submittedName>
        <fullName evidence="2">50S ribosomal protein L7Ae-like protein</fullName>
    </submittedName>
</protein>
<gene>
    <name evidence="2" type="ORF">DXX99_10650</name>
</gene>
<evidence type="ECO:0000313" key="2">
    <source>
        <dbReference type="EMBL" id="RDV80524.1"/>
    </source>
</evidence>
<evidence type="ECO:0000313" key="3">
    <source>
        <dbReference type="Proteomes" id="UP000256329"/>
    </source>
</evidence>
<dbReference type="Proteomes" id="UP000256329">
    <property type="component" value="Unassembled WGS sequence"/>
</dbReference>
<dbReference type="Gene3D" id="3.30.1330.30">
    <property type="match status" value="1"/>
</dbReference>
<keyword evidence="2" id="KW-0689">Ribosomal protein</keyword>
<dbReference type="Pfam" id="PF01248">
    <property type="entry name" value="Ribosomal_L7Ae"/>
    <property type="match status" value="1"/>
</dbReference>
<dbReference type="PRINTS" id="PR00884">
    <property type="entry name" value="RIBOSOMALHS6"/>
</dbReference>
<dbReference type="GO" id="GO:0005840">
    <property type="term" value="C:ribosome"/>
    <property type="evidence" value="ECO:0007669"/>
    <property type="project" value="UniProtKB-KW"/>
</dbReference>
<dbReference type="RefSeq" id="WP_115793455.1">
    <property type="nucleotide sequence ID" value="NZ_QSLN01000033.1"/>
</dbReference>
<proteinExistence type="predicted"/>